<gene>
    <name evidence="3" type="ORF">PSYICH_LOCUS5842</name>
</gene>
<dbReference type="AlphaFoldDB" id="A0A9P0G9M7"/>
<keyword evidence="4" id="KW-1185">Reference proteome</keyword>
<dbReference type="PROSITE" id="PS51159">
    <property type="entry name" value="CBM21"/>
    <property type="match status" value="1"/>
</dbReference>
<dbReference type="GO" id="GO:0005979">
    <property type="term" value="P:regulation of glycogen biosynthetic process"/>
    <property type="evidence" value="ECO:0007669"/>
    <property type="project" value="TreeGrafter"/>
</dbReference>
<dbReference type="PROSITE" id="PS51257">
    <property type="entry name" value="PROKAR_LIPOPROTEIN"/>
    <property type="match status" value="1"/>
</dbReference>
<dbReference type="InterPro" id="IPR038175">
    <property type="entry name" value="CBM21_dom_sf"/>
</dbReference>
<dbReference type="PANTHER" id="PTHR12307:SF36">
    <property type="entry name" value="GLYCOGEN-BINDING SUBUNIT 76A"/>
    <property type="match status" value="1"/>
</dbReference>
<sequence>MASGERCGGLGSFLAMSCRGRAEAFARSLHSKLRSLGTQDENGSADESTWLAAHENPITISQPAHSTNTDSFLDLTLVECPRSPENELDEIDFNKLMNKDTLQLQHSKEIDQTPVFAANSIDSDSDLPFYDTEDQRLAHQNHTTVNGVDINSTEDDDDDSDTYQNLVDCSSTSDCTSQQAASLSEDASMFSLQDLDDSLTDLSGCNGDINQKSNSTDVRKLFSEEKNVDCVKSYEKGNIGTIIEEDEEDDSENLPRVRRSTSLKTGKTPPGTPGQKKIVRFADALGLDLADVRTFLDDIPKVPVSAFDDLINADFSDSSESNISKVQLKTTKYLMPLFQQPGGMPNFLDFVREYNVCLENVFVDDPFLLSLKGSVRVRNLDFNKSVHIRYSLDGWKTFADVQATYAENSCDGFSDRFTFLLYAHTLSIGQKLELACRFQCKGCQYWDNNRGANYCFQCLPSTNNNNSTHAQSIVDRHHDDWGGASFY</sequence>
<dbReference type="Gene3D" id="2.60.40.2440">
    <property type="entry name" value="Carbohydrate binding type-21 domain"/>
    <property type="match status" value="1"/>
</dbReference>
<dbReference type="EMBL" id="OV651830">
    <property type="protein sequence ID" value="CAH1105078.1"/>
    <property type="molecule type" value="Genomic_DNA"/>
</dbReference>
<dbReference type="PANTHER" id="PTHR12307">
    <property type="entry name" value="PROTEIN PHOSPHATASE 1 REGULATORY SUBUNIT"/>
    <property type="match status" value="1"/>
</dbReference>
<dbReference type="GO" id="GO:0000164">
    <property type="term" value="C:protein phosphatase type 1 complex"/>
    <property type="evidence" value="ECO:0007669"/>
    <property type="project" value="TreeGrafter"/>
</dbReference>
<protein>
    <recommendedName>
        <fullName evidence="2">CBM21 domain-containing protein</fullName>
    </recommendedName>
</protein>
<accession>A0A9P0G9M7</accession>
<dbReference type="Proteomes" id="UP001153636">
    <property type="component" value="Chromosome 18"/>
</dbReference>
<evidence type="ECO:0000256" key="1">
    <source>
        <dbReference type="SAM" id="MobiDB-lite"/>
    </source>
</evidence>
<evidence type="ECO:0000313" key="3">
    <source>
        <dbReference type="EMBL" id="CAH1105078.1"/>
    </source>
</evidence>
<feature type="domain" description="CBM21" evidence="2">
    <location>
        <begin position="348"/>
        <end position="457"/>
    </location>
</feature>
<dbReference type="GO" id="GO:0008157">
    <property type="term" value="F:protein phosphatase 1 binding"/>
    <property type="evidence" value="ECO:0007669"/>
    <property type="project" value="TreeGrafter"/>
</dbReference>
<proteinExistence type="predicted"/>
<name>A0A9P0G9M7_9CUCU</name>
<evidence type="ECO:0000313" key="4">
    <source>
        <dbReference type="Proteomes" id="UP001153636"/>
    </source>
</evidence>
<dbReference type="InterPro" id="IPR005036">
    <property type="entry name" value="CBM21_dom"/>
</dbReference>
<feature type="region of interest" description="Disordered" evidence="1">
    <location>
        <begin position="245"/>
        <end position="275"/>
    </location>
</feature>
<dbReference type="Pfam" id="PF03370">
    <property type="entry name" value="CBM_21"/>
    <property type="match status" value="1"/>
</dbReference>
<organism evidence="3 4">
    <name type="scientific">Psylliodes chrysocephalus</name>
    <dbReference type="NCBI Taxonomy" id="3402493"/>
    <lineage>
        <taxon>Eukaryota</taxon>
        <taxon>Metazoa</taxon>
        <taxon>Ecdysozoa</taxon>
        <taxon>Arthropoda</taxon>
        <taxon>Hexapoda</taxon>
        <taxon>Insecta</taxon>
        <taxon>Pterygota</taxon>
        <taxon>Neoptera</taxon>
        <taxon>Endopterygota</taxon>
        <taxon>Coleoptera</taxon>
        <taxon>Polyphaga</taxon>
        <taxon>Cucujiformia</taxon>
        <taxon>Chrysomeloidea</taxon>
        <taxon>Chrysomelidae</taxon>
        <taxon>Galerucinae</taxon>
        <taxon>Alticini</taxon>
        <taxon>Psylliodes</taxon>
    </lineage>
</organism>
<reference evidence="3" key="1">
    <citation type="submission" date="2022-01" db="EMBL/GenBank/DDBJ databases">
        <authorList>
            <person name="King R."/>
        </authorList>
    </citation>
    <scope>NUCLEOTIDE SEQUENCE</scope>
</reference>
<evidence type="ECO:0000259" key="2">
    <source>
        <dbReference type="PROSITE" id="PS51159"/>
    </source>
</evidence>
<feature type="non-terminal residue" evidence="3">
    <location>
        <position position="487"/>
    </location>
</feature>
<dbReference type="GO" id="GO:2001069">
    <property type="term" value="F:glycogen binding"/>
    <property type="evidence" value="ECO:0007669"/>
    <property type="project" value="TreeGrafter"/>
</dbReference>
<dbReference type="InterPro" id="IPR050782">
    <property type="entry name" value="PP1_regulatory_subunit_3"/>
</dbReference>
<dbReference type="OrthoDB" id="8942186at2759"/>